<evidence type="ECO:0000256" key="7">
    <source>
        <dbReference type="SAM" id="MobiDB-lite"/>
    </source>
</evidence>
<dbReference type="EMBL" id="JAUUTY010000002">
    <property type="protein sequence ID" value="KAK1677018.1"/>
    <property type="molecule type" value="Genomic_DNA"/>
</dbReference>
<dbReference type="InterPro" id="IPR005630">
    <property type="entry name" value="Terpene_synthase_metal-bd"/>
</dbReference>
<dbReference type="SUPFAM" id="SSF48576">
    <property type="entry name" value="Terpenoid synthases"/>
    <property type="match status" value="1"/>
</dbReference>
<dbReference type="InterPro" id="IPR044814">
    <property type="entry name" value="Terpene_cyclase_plant_C1"/>
</dbReference>
<dbReference type="PANTHER" id="PTHR31225:SF252">
    <property type="entry name" value="TERPENE SYNTHASE 12-RELATED"/>
    <property type="match status" value="1"/>
</dbReference>
<dbReference type="Pfam" id="PF08839">
    <property type="entry name" value="CDT1"/>
    <property type="match status" value="1"/>
</dbReference>
<feature type="compositionally biased region" description="Polar residues" evidence="7">
    <location>
        <begin position="883"/>
        <end position="893"/>
    </location>
</feature>
<evidence type="ECO:0000256" key="3">
    <source>
        <dbReference type="ARBA" id="ARBA00008356"/>
    </source>
</evidence>
<comment type="cofactor">
    <cofactor evidence="1">
        <name>Mn(2+)</name>
        <dbReference type="ChEBI" id="CHEBI:29035"/>
    </cofactor>
</comment>
<feature type="region of interest" description="Disordered" evidence="7">
    <location>
        <begin position="883"/>
        <end position="936"/>
    </location>
</feature>
<dbReference type="InterPro" id="IPR008949">
    <property type="entry name" value="Isoprenoid_synthase_dom_sf"/>
</dbReference>
<comment type="similarity">
    <text evidence="3">Belongs to the Cdt1 family.</text>
</comment>
<dbReference type="InterPro" id="IPR034741">
    <property type="entry name" value="Terpene_cyclase-like_1_C"/>
</dbReference>
<feature type="domain" description="CDT1 Geminin-binding" evidence="8">
    <location>
        <begin position="696"/>
        <end position="828"/>
    </location>
</feature>
<dbReference type="Pfam" id="PF01397">
    <property type="entry name" value="Terpene_synth"/>
    <property type="match status" value="1"/>
</dbReference>
<dbReference type="GO" id="GO:0010333">
    <property type="term" value="F:terpene synthase activity"/>
    <property type="evidence" value="ECO:0007669"/>
    <property type="project" value="InterPro"/>
</dbReference>
<feature type="region of interest" description="Disordered" evidence="7">
    <location>
        <begin position="819"/>
        <end position="839"/>
    </location>
</feature>
<dbReference type="Pfam" id="PF03936">
    <property type="entry name" value="Terpene_synth_C"/>
    <property type="match status" value="1"/>
</dbReference>
<dbReference type="CDD" id="cd08674">
    <property type="entry name" value="Cdt1_m"/>
    <property type="match status" value="1"/>
</dbReference>
<evidence type="ECO:0000256" key="4">
    <source>
        <dbReference type="ARBA" id="ARBA00022723"/>
    </source>
</evidence>
<dbReference type="PANTHER" id="PTHR31225">
    <property type="entry name" value="OS04G0344100 PROTEIN-RELATED"/>
    <property type="match status" value="1"/>
</dbReference>
<dbReference type="InterPro" id="IPR050148">
    <property type="entry name" value="Terpene_synthase-like"/>
</dbReference>
<dbReference type="CDD" id="cd00684">
    <property type="entry name" value="Terpene_cyclase_plant_C1"/>
    <property type="match status" value="1"/>
</dbReference>
<dbReference type="InterPro" id="IPR001906">
    <property type="entry name" value="Terpene_synth_N"/>
</dbReference>
<comment type="cofactor">
    <cofactor evidence="2">
        <name>Mg(2+)</name>
        <dbReference type="ChEBI" id="CHEBI:18420"/>
    </cofactor>
</comment>
<feature type="compositionally biased region" description="Low complexity" evidence="7">
    <location>
        <begin position="605"/>
        <end position="614"/>
    </location>
</feature>
<evidence type="ECO:0000313" key="10">
    <source>
        <dbReference type="Proteomes" id="UP001231189"/>
    </source>
</evidence>
<dbReference type="Gene3D" id="1.50.10.130">
    <property type="entry name" value="Terpene synthase, N-terminal domain"/>
    <property type="match status" value="1"/>
</dbReference>
<organism evidence="9 10">
    <name type="scientific">Lolium multiflorum</name>
    <name type="common">Italian ryegrass</name>
    <name type="synonym">Lolium perenne subsp. multiflorum</name>
    <dbReference type="NCBI Taxonomy" id="4521"/>
    <lineage>
        <taxon>Eukaryota</taxon>
        <taxon>Viridiplantae</taxon>
        <taxon>Streptophyta</taxon>
        <taxon>Embryophyta</taxon>
        <taxon>Tracheophyta</taxon>
        <taxon>Spermatophyta</taxon>
        <taxon>Magnoliopsida</taxon>
        <taxon>Liliopsida</taxon>
        <taxon>Poales</taxon>
        <taxon>Poaceae</taxon>
        <taxon>BOP clade</taxon>
        <taxon>Pooideae</taxon>
        <taxon>Poodae</taxon>
        <taxon>Poeae</taxon>
        <taxon>Poeae Chloroplast Group 2 (Poeae type)</taxon>
        <taxon>Loliodinae</taxon>
        <taxon>Loliinae</taxon>
        <taxon>Lolium</taxon>
    </lineage>
</organism>
<feature type="compositionally biased region" description="Polar residues" evidence="7">
    <location>
        <begin position="830"/>
        <end position="839"/>
    </location>
</feature>
<dbReference type="InterPro" id="IPR014939">
    <property type="entry name" value="CDT1_Gemini-bd-like"/>
</dbReference>
<keyword evidence="10" id="KW-1185">Reference proteome</keyword>
<reference evidence="9" key="1">
    <citation type="submission" date="2023-07" db="EMBL/GenBank/DDBJ databases">
        <title>A chromosome-level genome assembly of Lolium multiflorum.</title>
        <authorList>
            <person name="Chen Y."/>
            <person name="Copetti D."/>
            <person name="Kolliker R."/>
            <person name="Studer B."/>
        </authorList>
    </citation>
    <scope>NUCLEOTIDE SEQUENCE</scope>
    <source>
        <strain evidence="9">02402/16</strain>
        <tissue evidence="9">Leaf</tissue>
    </source>
</reference>
<comment type="caution">
    <text evidence="9">The sequence shown here is derived from an EMBL/GenBank/DDBJ whole genome shotgun (WGS) entry which is preliminary data.</text>
</comment>
<dbReference type="FunFam" id="1.10.10.1420:FF:000003">
    <property type="entry name" value="CDT1-like protein a chloroplastic"/>
    <property type="match status" value="1"/>
</dbReference>
<evidence type="ECO:0000259" key="8">
    <source>
        <dbReference type="SMART" id="SM01075"/>
    </source>
</evidence>
<accession>A0AAD8T8G6</accession>
<dbReference type="Proteomes" id="UP001231189">
    <property type="component" value="Unassembled WGS sequence"/>
</dbReference>
<dbReference type="InterPro" id="IPR032054">
    <property type="entry name" value="Cdt1_C"/>
</dbReference>
<evidence type="ECO:0000256" key="2">
    <source>
        <dbReference type="ARBA" id="ARBA00001946"/>
    </source>
</evidence>
<keyword evidence="5" id="KW-0460">Magnesium</keyword>
<dbReference type="Gene3D" id="1.10.10.1420">
    <property type="entry name" value="DNA replication factor Cdt1, C-terminal WH domain"/>
    <property type="match status" value="1"/>
</dbReference>
<evidence type="ECO:0000256" key="5">
    <source>
        <dbReference type="ARBA" id="ARBA00022842"/>
    </source>
</evidence>
<dbReference type="FunFam" id="1.10.600.10:FF:000007">
    <property type="entry name" value="Isoprene synthase, chloroplastic"/>
    <property type="match status" value="1"/>
</dbReference>
<evidence type="ECO:0000313" key="9">
    <source>
        <dbReference type="EMBL" id="KAK1677018.1"/>
    </source>
</evidence>
<dbReference type="Pfam" id="PF16679">
    <property type="entry name" value="CDT1_C"/>
    <property type="match status" value="1"/>
</dbReference>
<dbReference type="SMART" id="SM01075">
    <property type="entry name" value="CDT1"/>
    <property type="match status" value="1"/>
</dbReference>
<dbReference type="SFLD" id="SFLDG01019">
    <property type="entry name" value="Terpene_Cyclase_Like_1_C_Termi"/>
    <property type="match status" value="1"/>
</dbReference>
<dbReference type="CDD" id="cd08767">
    <property type="entry name" value="Cdt1_c"/>
    <property type="match status" value="1"/>
</dbReference>
<proteinExistence type="inferred from homology"/>
<dbReference type="InterPro" id="IPR036390">
    <property type="entry name" value="WH_DNA-bd_sf"/>
</dbReference>
<dbReference type="GO" id="GO:0000287">
    <property type="term" value="F:magnesium ion binding"/>
    <property type="evidence" value="ECO:0007669"/>
    <property type="project" value="InterPro"/>
</dbReference>
<dbReference type="SUPFAM" id="SSF48239">
    <property type="entry name" value="Terpenoid cyclases/Protein prenyltransferases"/>
    <property type="match status" value="1"/>
</dbReference>
<dbReference type="Gene3D" id="1.10.600.10">
    <property type="entry name" value="Farnesyl Diphosphate Synthase"/>
    <property type="match status" value="1"/>
</dbReference>
<feature type="region of interest" description="Disordered" evidence="7">
    <location>
        <begin position="23"/>
        <end position="43"/>
    </location>
</feature>
<dbReference type="InterPro" id="IPR038090">
    <property type="entry name" value="Cdt1_C_WH_dom_sf"/>
</dbReference>
<evidence type="ECO:0000256" key="6">
    <source>
        <dbReference type="ARBA" id="ARBA00023306"/>
    </source>
</evidence>
<sequence length="1136" mass="125920">MAWQLQPTMATTSTCFRTSSSPAATVRCSSSSPPPPARRSANYAPSSWDYDSLLMMSLNNRGHANKVGPDGNFDKLKAGVGERLAAASRGVADQAAKLRLVDTVQRLGVAYHFEEEITAILSSIHRKPHRCNGDDVGSEALRFRLLRKSGFPVAFHKDSLENLRHVSKSYQTSALVKDDVNALLSLYEASYLAFGGEETLDEARAFCAKALRKMLPTIDPHSRRAVVHALNLPLHRRSTRLEARWFIDHYARDASNSDPLLLRFAVMDFNNVQSVHQQELARLARWWKETSLVGKLGFARDRLMECFHYSNGIVWEPNHGDCREVLAKVANLIVQLDDVYDVYGTIDELVLFTEAIGRWEESPSEMLPEYMQALYSVMYNTSGEVAESIMKQHGCDTRSLLQKAWHDMAKSFLVEAKWHHGNHRPTLHEYLKNGSVSSSAPLLLQHAFPLLSMEEELTSESLGKVGSYPRLVQSSSLIFRLCNDSATHSDELERGDAPSSIAIHMSENRSREKESRKAMEDLTMDTWKSINEDAFKHCEFPRPFAKACVNLARISHCVYLGGDGVGAPDVHHHQILHHMDAAAAPSKRPRTSAASVAGTPRRPKSAPAASALLPVPGQAATPDKTERRPLLRRAAGKGAVALSVKEVRRAALQLRRADKGPAVAEEEDALESVARELGVGAGAGRSPVKRRPEVKLPESYETLCEFFNCFESSTRLLRMKGSKATFPNICASVQNLADRRFTYGNLAQLKYIMPEAIVINKILLRDERTCCMKPDLQVNLLADAVEGSVLQKGETRYAALRRIFRQRLVDFFRNHPEGDDIPEHELPHPFTQTKPSVAQITPRPVPEAVSAVPTPSLVEQQPVGMSHMSHSFKRRFSQRSLNSLGTASTTSPLANAESAASSPLSRKSVLSSVSGGTEKGGKDVAPRFGASEGTPAKFVSTPVRLMAATPGLDTPKRPTSGTMCDTPQLQTVKRSARAKLFMTPTKDASTTQEEIQSTSTSTIDADDELLSFLPKSLLQSVKQKEKRALAEKETGFADQVQRQKLISSLPNTFDIIFLIYQSRQRSVLAKHELVDRIIDRSPKIVDKGEIEEQLRLLQEFIPEWISEKAALSGDVLCCIDTSLSQSEIRQRLQGVE</sequence>
<dbReference type="SFLD" id="SFLDS00005">
    <property type="entry name" value="Isoprenoid_Synthase_Type_I"/>
    <property type="match status" value="1"/>
</dbReference>
<dbReference type="SUPFAM" id="SSF46785">
    <property type="entry name" value="Winged helix' DNA-binding domain"/>
    <property type="match status" value="1"/>
</dbReference>
<gene>
    <name evidence="9" type="ORF">QYE76_037866</name>
</gene>
<keyword evidence="4" id="KW-0479">Metal-binding</keyword>
<feature type="compositionally biased region" description="Low complexity" evidence="7">
    <location>
        <begin position="901"/>
        <end position="914"/>
    </location>
</feature>
<keyword evidence="6" id="KW-0131">Cell cycle</keyword>
<dbReference type="InterPro" id="IPR008930">
    <property type="entry name" value="Terpenoid_cyclase/PrenylTrfase"/>
</dbReference>
<feature type="region of interest" description="Disordered" evidence="7">
    <location>
        <begin position="580"/>
        <end position="629"/>
    </location>
</feature>
<evidence type="ECO:0000256" key="1">
    <source>
        <dbReference type="ARBA" id="ARBA00001936"/>
    </source>
</evidence>
<dbReference type="AlphaFoldDB" id="A0AAD8T8G6"/>
<dbReference type="GO" id="GO:0016102">
    <property type="term" value="P:diterpenoid biosynthetic process"/>
    <property type="evidence" value="ECO:0007669"/>
    <property type="project" value="InterPro"/>
</dbReference>
<protein>
    <recommendedName>
        <fullName evidence="8">CDT1 Geminin-binding domain-containing protein</fullName>
    </recommendedName>
</protein>
<name>A0AAD8T8G6_LOLMU</name>
<dbReference type="InterPro" id="IPR036965">
    <property type="entry name" value="Terpene_synth_N_sf"/>
</dbReference>